<dbReference type="InterPro" id="IPR026847">
    <property type="entry name" value="VPS13"/>
</dbReference>
<evidence type="ECO:0000256" key="2">
    <source>
        <dbReference type="SAM" id="MobiDB-lite"/>
    </source>
</evidence>
<dbReference type="Pfam" id="PF12624">
    <property type="entry name" value="VPS13_N"/>
    <property type="match status" value="1"/>
</dbReference>
<evidence type="ECO:0000256" key="1">
    <source>
        <dbReference type="ARBA" id="ARBA00022448"/>
    </source>
</evidence>
<evidence type="ECO:0000313" key="4">
    <source>
        <dbReference type="EMBL" id="KAL3675941.1"/>
    </source>
</evidence>
<feature type="region of interest" description="Disordered" evidence="2">
    <location>
        <begin position="1076"/>
        <end position="1102"/>
    </location>
</feature>
<evidence type="ECO:0000259" key="3">
    <source>
        <dbReference type="Pfam" id="PF12624"/>
    </source>
</evidence>
<organism evidence="4 5">
    <name type="scientific">Riccia sorocarpa</name>
    <dbReference type="NCBI Taxonomy" id="122646"/>
    <lineage>
        <taxon>Eukaryota</taxon>
        <taxon>Viridiplantae</taxon>
        <taxon>Streptophyta</taxon>
        <taxon>Embryophyta</taxon>
        <taxon>Marchantiophyta</taxon>
        <taxon>Marchantiopsida</taxon>
        <taxon>Marchantiidae</taxon>
        <taxon>Marchantiales</taxon>
        <taxon>Ricciaceae</taxon>
        <taxon>Riccia</taxon>
    </lineage>
</organism>
<feature type="region of interest" description="Disordered" evidence="2">
    <location>
        <begin position="224"/>
        <end position="249"/>
    </location>
</feature>
<keyword evidence="5" id="KW-1185">Reference proteome</keyword>
<feature type="region of interest" description="Disordered" evidence="2">
    <location>
        <begin position="1857"/>
        <end position="1889"/>
    </location>
</feature>
<comment type="caution">
    <text evidence="4">The sequence shown here is derived from an EMBL/GenBank/DDBJ whole genome shotgun (WGS) entry which is preliminary data.</text>
</comment>
<dbReference type="PANTHER" id="PTHR16166">
    <property type="entry name" value="VACUOLAR PROTEIN SORTING-ASSOCIATED PROTEIN VPS13"/>
    <property type="match status" value="1"/>
</dbReference>
<feature type="region of interest" description="Disordered" evidence="2">
    <location>
        <begin position="1589"/>
        <end position="1625"/>
    </location>
</feature>
<sequence length="1913" mass="210379">MFEGVLSQLLAGYLGHYVKGIQREQFRIGLWSGEAQLENVELRLEAFDYLQLPFSIKQGTVGKLKFQVPWQKLGWEPILISLEDVNLLAGPHEDSEWDGEASERRAVAAKKAALAAAEIAKLSQRVSEDKSGETFLSYLSAKIIDNVQVTVSKVHLRYVDGETDPEAVFSFGVTLSSLAITTTDGRDHPALPSMSVNAGKGAGSKVHKLVDLQRLAVYWNTESSSMLSPGNSDTSNEPGSTGPTVSDPENAKIYLLQPTNAKLRLTVDKNASVKGGGPHYSVAIDVDNLFVSLAEGQLQQMLMLAEALSVSQLRERYARFRPSMSRPFSENTGWQRRLWQFAIQAVVSDVRRYRRKLKGNFGLFNSRRQHYVLLYKEKLEALQRVQPAKDTRFAELEEMELELEMDEILFFRSVAENELLGSASGQDVFENAAGEPETTNGRAESREDDGALQAVPQSQRPFSQQRGWLNWLSLGLLGAAESIDAAVFPDQIIKDLCEAADFNPTSVIESGYHTKGWCRLILSVRVGEAVGILRNYETEIVSITLQRASVTSISWLDSTSVSILVPSLELVDLCTSGSEFPRILAPKARQPIRRSYSLAVQQNLGEVGVSNALVQSSSDSKLEAMKDEPGTSSAGYVEQNEHVVEVKITTGSQEFGIFISVSVQPVEFVYSSTFIQQAVDFLSQPAPYEKREELVTSCLDKIVISAGESSSRTGSTHPSKKRIRWTISVQKPTFLFPENNTVKDGVLMVFAWDSLEITSTELQSAMSTVSDIERNQRFGRGSDSSEQFEVQLTGIQVIIVSKYSNWQNKLSHDADQQSHLLERCNLHMGIRCVPSPSTRTIRLKISGEVTTLHTHLSLWKCVALKAVVAQIMSFRNRTEIEQATSSPTISRFVESSEGEQGNQLITSNDLGPAFELNLCFKAVTANLRVDGESGSSEVQETVLVAKMHDANVRFSRWNSQKEVIAFMVNKFHVEDANEVAGSSSRDLLCPSKDFAPSPTSARKDLITAEEAKFGSPRTSSSIKNAFAARISRSVVAGRSISAVNFHLQGMECHCHPKVMRALYWFVTAVTEAKPVDTNAGEEDDGSYSVNEGEQVSSEEVRRPFLEAGSATEDELADGSDTPMVLEFRDLVVHLYDPGGIIASLEFGDASVSIFSPKADHGSLKVVVSARGLKIKGPVWASGNCRGEVFGSCSNGPLATLNVSVIKNRRTRSPSGLTYKLTEVNTSLHNVQCILNSDYLALLIGYCVSSEWAFSINHDNLRNIGATGYSCTVGTHRSVVIWTVEISNSMVLLPRESDSIEFIELLIPRVFVSFTPSELTVPQSGSSGREPSAEDSPSTMDVVYVSCQELAITVRGLFQSAETIDTSGLTLIERADGEIIVELPVLDKASRDLETSPPIPINSQLDITVLVSNLAGSATGRSIDLLKEGEKELSSVSWKYKLYAKGGTSHWIRDHSPFRNLTPPVAPESPFSMRLSISQLTLFIKETYEASMDVAKLVADNLHLSCLISRGDLETLILEVLSIDMFEGLSLRPMLHVSTADDGGEDRKLFPLITYSSPELHLTLPNIRLWMHISAWVSVISATASCLTSSSEQPQDVEPPEEQRFQSGVPPLSASEASSSRVGLLQRRSDESIKDGADVAAFLKPGCNGSLTESSLRLSVGATRITCIVPDFLENVSMGPVPRTTLARRKLVRIVSWTGVTTDTDEPLGEDEMQETKNMDGVNESGKQILLSSTICINELELRRDKMWKLSASITQTEAVVEEVFLEKHKFRMALMQVKDVEIEGRINVPGTPWTSMAFSVVVKSVDVWCSYANLHFLSNFCFEPLKSQSSSATDTHCSLDLRLHNCSILLSDSRRREGARKEGGRQCAGREGADWLPPTSGGSRLAPSFEGVSRLPLTRESLTPTWREPMALS</sequence>
<feature type="compositionally biased region" description="Polar residues" evidence="2">
    <location>
        <begin position="224"/>
        <end position="244"/>
    </location>
</feature>
<proteinExistence type="predicted"/>
<feature type="domain" description="Chorein N-terminal" evidence="3">
    <location>
        <begin position="1"/>
        <end position="873"/>
    </location>
</feature>
<feature type="region of interest" description="Disordered" evidence="2">
    <location>
        <begin position="426"/>
        <end position="451"/>
    </location>
</feature>
<dbReference type="Proteomes" id="UP001633002">
    <property type="component" value="Unassembled WGS sequence"/>
</dbReference>
<dbReference type="PANTHER" id="PTHR16166:SF143">
    <property type="entry name" value="PROTEIN SORTING-ASSOCIATED PROTEIN, PUTATIVE (DUF1162)-RELATED"/>
    <property type="match status" value="1"/>
</dbReference>
<dbReference type="EMBL" id="JBJQOH010000008">
    <property type="protein sequence ID" value="KAL3675941.1"/>
    <property type="molecule type" value="Genomic_DNA"/>
</dbReference>
<reference evidence="4 5" key="1">
    <citation type="submission" date="2024-09" db="EMBL/GenBank/DDBJ databases">
        <title>Chromosome-scale assembly of Riccia sorocarpa.</title>
        <authorList>
            <person name="Paukszto L."/>
        </authorList>
    </citation>
    <scope>NUCLEOTIDE SEQUENCE [LARGE SCALE GENOMIC DNA]</scope>
    <source>
        <strain evidence="4">LP-2024</strain>
        <tissue evidence="4">Aerial parts of the thallus</tissue>
    </source>
</reference>
<accession>A0ABD3GDJ5</accession>
<protein>
    <recommendedName>
        <fullName evidence="3">Chorein N-terminal domain-containing protein</fullName>
    </recommendedName>
</protein>
<keyword evidence="1" id="KW-0813">Transport</keyword>
<dbReference type="InterPro" id="IPR026854">
    <property type="entry name" value="VPS13_N"/>
</dbReference>
<feature type="compositionally biased region" description="Polar residues" evidence="2">
    <location>
        <begin position="1087"/>
        <end position="1097"/>
    </location>
</feature>
<evidence type="ECO:0000313" key="5">
    <source>
        <dbReference type="Proteomes" id="UP001633002"/>
    </source>
</evidence>
<feature type="region of interest" description="Disordered" evidence="2">
    <location>
        <begin position="1318"/>
        <end position="1337"/>
    </location>
</feature>
<gene>
    <name evidence="4" type="ORF">R1sor_025889</name>
</gene>
<name>A0ABD3GDJ5_9MARC</name>